<reference evidence="1" key="1">
    <citation type="submission" date="2019-06" db="EMBL/GenBank/DDBJ databases">
        <title>Mycoplasma neophronis type strain whole genome sequence.</title>
        <authorList>
            <person name="Spergser J."/>
        </authorList>
    </citation>
    <scope>NUCLEOTIDE SEQUENCE [LARGE SCALE GENOMIC DNA]</scope>
    <source>
        <strain evidence="1">DSM 24097</strain>
    </source>
</reference>
<gene>
    <name evidence="1" type="ORF">FJR74_02670</name>
</gene>
<dbReference type="Proteomes" id="UP000316851">
    <property type="component" value="Unassembled WGS sequence"/>
</dbReference>
<comment type="caution">
    <text evidence="1">The sequence shown here is derived from an EMBL/GenBank/DDBJ whole genome shotgun (WGS) entry which is preliminary data.</text>
</comment>
<dbReference type="PROSITE" id="PS51257">
    <property type="entry name" value="PROKAR_LIPOPROTEIN"/>
    <property type="match status" value="1"/>
</dbReference>
<evidence type="ECO:0008006" key="3">
    <source>
        <dbReference type="Google" id="ProtNLM"/>
    </source>
</evidence>
<dbReference type="NCBIfam" id="NF045850">
    <property type="entry name" value="ABC_Mplas_LP"/>
    <property type="match status" value="1"/>
</dbReference>
<dbReference type="EMBL" id="VHHP01000007">
    <property type="protein sequence ID" value="TPR53392.1"/>
    <property type="molecule type" value="Genomic_DNA"/>
</dbReference>
<evidence type="ECO:0000313" key="2">
    <source>
        <dbReference type="Proteomes" id="UP000316851"/>
    </source>
</evidence>
<dbReference type="RefSeq" id="WP_140914993.1">
    <property type="nucleotide sequence ID" value="NZ_VHHP01000007.1"/>
</dbReference>
<accession>A0ABY2Z1G6</accession>
<keyword evidence="2" id="KW-1185">Reference proteome</keyword>
<organism evidence="1 2">
    <name type="scientific">Metamycoplasma neophronis</name>
    <dbReference type="NCBI Taxonomy" id="872983"/>
    <lineage>
        <taxon>Bacteria</taxon>
        <taxon>Bacillati</taxon>
        <taxon>Mycoplasmatota</taxon>
        <taxon>Mycoplasmoidales</taxon>
        <taxon>Metamycoplasmataceae</taxon>
        <taxon>Metamycoplasma</taxon>
    </lineage>
</organism>
<name>A0ABY2Z1G6_9BACT</name>
<protein>
    <recommendedName>
        <fullName evidence="3">Lipoprotein</fullName>
    </recommendedName>
</protein>
<proteinExistence type="predicted"/>
<sequence length="810" mass="94912">MPFKTKKSLLWGITLAAGIPITTLAISCQRVNYNKDKSLYKMHLNIANSFGDFAYLMPNYLDENLQTINLATGAKLFRLETSNQPIIDFRDNIIIKPTLIKYKFEYAKNITIYSKNQSNEIDNLEFNKDSTMRVDFSNPKEKDEYTFYPKPDKGNGFNSPYLFTPSSNKKSINSDQFLKSLKNTNQLVIDINDQKSQWVNAQGKSQNQFVSVNDFRLGLLKSALLNKEFRKSYAQKNNIQYDEKTFEFIDDKTNNFDLIKLLNDYQIDTKALFDFNQDKLIFKTVNDAFIDLSDFFYNFFLQSNYIDALPYQYISQKFNLSQSLNWLKEYGKSFDKMQYASYYYIAKNDNSETVLKLNKQYTPSGKRLNEINILYNNLPLAKSTFGMQMYNAFLQNIVSDLKFNDLSLNEQQDLLKKYNRYNISYNRNVEKYFAHNKIINNYLPLANKHYFNDNFAKLYYGMPENQLNEKANITALNQPKNMRFASLINNVINQYAFIQSNRDIWLSQAPLDIAFSAKNEGENYNSIKDAIIPISQPIILKNETNGLGFYANEYQFKNKEFANQIENVNLLSKLKAYNFEIIKNELKLIIDEFYSQSNSHQDIEFDIPIESNALNLEHLNLINKIPQIFLEISPRLRAKIVLINNVELYQEYFQKNRSIYKENKFSLLRSNTEAFIAKEFSLPTSNLLYLANQIASYNFVGQNPYNEISDLLAYLKSHNINISQKKYQDLNKYIFENQNLIENLVSNYAKDLSLFRQVQLINQINNLTSYTVSLSNVVNSSSFYKVIYQKHIEKPITYDGLNYWQDIKIK</sequence>
<evidence type="ECO:0000313" key="1">
    <source>
        <dbReference type="EMBL" id="TPR53392.1"/>
    </source>
</evidence>